<evidence type="ECO:0000313" key="1">
    <source>
        <dbReference type="EMBL" id="EFF76116.1"/>
    </source>
</evidence>
<gene>
    <name evidence="1" type="ORF">HMPREF0004_2541</name>
</gene>
<dbReference type="PATRIC" id="fig|742159.3.peg.3494"/>
<evidence type="ECO:0000313" key="2">
    <source>
        <dbReference type="Proteomes" id="UP000004510"/>
    </source>
</evidence>
<dbReference type="Proteomes" id="UP000004510">
    <property type="component" value="Unassembled WGS sequence"/>
</dbReference>
<name>D4XAP4_9BURK</name>
<organism evidence="1 2">
    <name type="scientific">Achromobacter piechaudii ATCC 43553</name>
    <dbReference type="NCBI Taxonomy" id="742159"/>
    <lineage>
        <taxon>Bacteria</taxon>
        <taxon>Pseudomonadati</taxon>
        <taxon>Pseudomonadota</taxon>
        <taxon>Betaproteobacteria</taxon>
        <taxon>Burkholderiales</taxon>
        <taxon>Alcaligenaceae</taxon>
        <taxon>Achromobacter</taxon>
    </lineage>
</organism>
<dbReference type="EMBL" id="ADMS01000055">
    <property type="protein sequence ID" value="EFF76116.1"/>
    <property type="molecule type" value="Genomic_DNA"/>
</dbReference>
<protein>
    <recommendedName>
        <fullName evidence="3">Restriction alleviation protein, Lar family</fullName>
    </recommendedName>
</protein>
<reference evidence="2" key="1">
    <citation type="submission" date="2010-03" db="EMBL/GenBank/DDBJ databases">
        <title>Complete sequence of Mobiluncus curtisii ATCC 43063.</title>
        <authorList>
            <person name="Muzny D."/>
            <person name="Qin X."/>
            <person name="Deng J."/>
            <person name="Jiang H."/>
            <person name="Liu Y."/>
            <person name="Qu J."/>
            <person name="Song X.-Z."/>
            <person name="Zhang L."/>
            <person name="Thornton R."/>
            <person name="Coyle M."/>
            <person name="Francisco L."/>
            <person name="Jackson L."/>
            <person name="Javaid M."/>
            <person name="Korchina V."/>
            <person name="Kovar C."/>
            <person name="Mata R."/>
            <person name="Mathew T."/>
            <person name="Ngo R."/>
            <person name="Nguyen L."/>
            <person name="Nguyen N."/>
            <person name="Okwuonu G."/>
            <person name="Ongeri F."/>
            <person name="Pham C."/>
            <person name="Simmons D."/>
            <person name="Wilczek-Boney K."/>
            <person name="Hale W."/>
            <person name="Jakkamsetti A."/>
            <person name="Pham P."/>
            <person name="Ruth R."/>
            <person name="San Lucas F."/>
            <person name="Warren J."/>
            <person name="Zhang J."/>
            <person name="Zhao Z."/>
            <person name="Zhou C."/>
            <person name="Zhu D."/>
            <person name="Lee S."/>
            <person name="Bess C."/>
            <person name="Blankenburg K."/>
            <person name="Forbes L."/>
            <person name="Fu Q."/>
            <person name="Gubbala S."/>
            <person name="Hirani K."/>
            <person name="Jayaseelan J.C."/>
            <person name="Lara F."/>
            <person name="Munidasa M."/>
            <person name="Palculict T."/>
            <person name="Patil S."/>
            <person name="Pu L.-L."/>
            <person name="Saada N."/>
            <person name="Tang L."/>
            <person name="Weissenberger G."/>
            <person name="Zhu Y."/>
            <person name="Hemphill L."/>
            <person name="Shang Y."/>
            <person name="Youmans B."/>
            <person name="Ayvaz T."/>
            <person name="Ross M."/>
            <person name="Santibanez J."/>
            <person name="Aqrawi P."/>
            <person name="Gross S."/>
            <person name="Joshi V."/>
            <person name="Fowler G."/>
            <person name="Nazareth L."/>
            <person name="Reid J."/>
            <person name="Worley K."/>
            <person name="Petrosino J."/>
            <person name="Highlander S."/>
            <person name="Gibbs R."/>
            <person name="Gibbs R."/>
        </authorList>
    </citation>
    <scope>NUCLEOTIDE SEQUENCE [LARGE SCALE GENOMIC DNA]</scope>
    <source>
        <strain evidence="2">ATCC 43553</strain>
    </source>
</reference>
<evidence type="ECO:0008006" key="3">
    <source>
        <dbReference type="Google" id="ProtNLM"/>
    </source>
</evidence>
<comment type="caution">
    <text evidence="1">The sequence shown here is derived from an EMBL/GenBank/DDBJ whole genome shotgun (WGS) entry which is preliminary data.</text>
</comment>
<proteinExistence type="predicted"/>
<dbReference type="HOGENOM" id="CLU_2299521_0_0_4"/>
<sequence>MPIESLDPDALELQIATYMGIIPPCPFCGGNAILSCSVNEQPLFGHGPVYQARISCTNYDCWGSVLQNEHTRDAAQKAVMAQWARRTPHPKQHNDGGADE</sequence>
<accession>D4XAP4</accession>
<dbReference type="AlphaFoldDB" id="D4XAP4"/>